<evidence type="ECO:0000313" key="2">
    <source>
        <dbReference type="EMBL" id="ALC24013.1"/>
    </source>
</evidence>
<gene>
    <name evidence="2" type="ORF">SPRI_5707</name>
</gene>
<sequence length="32" mass="3319">MSERAAHGNPCRGSGGRPPGKHSLDTTQEAGR</sequence>
<proteinExistence type="predicted"/>
<evidence type="ECO:0000256" key="1">
    <source>
        <dbReference type="SAM" id="MobiDB-lite"/>
    </source>
</evidence>
<name>A0A0M3QK25_STRPR</name>
<reference evidence="2" key="1">
    <citation type="submission" date="2015-08" db="EMBL/GenBank/DDBJ databases">
        <title>Genome sequence of the pristinamycin over-producing bacterium Streptomyces pristinaespiralis HCCB10218.</title>
        <authorList>
            <person name="Tian J."/>
            <person name="Yang J."/>
            <person name="Li L."/>
            <person name="Ruan L."/>
            <person name="Wei W."/>
            <person name="Zheng G."/>
            <person name="Wei Z."/>
            <person name="Yang S."/>
            <person name="Ge M."/>
            <person name="Jiang W."/>
            <person name="Lu Y."/>
        </authorList>
    </citation>
    <scope>NUCLEOTIDE SEQUENCE [LARGE SCALE GENOMIC DNA]</scope>
    <source>
        <strain evidence="2">HCCB 10218</strain>
    </source>
</reference>
<organism evidence="2">
    <name type="scientific">Streptomyces pristinaespiralis</name>
    <dbReference type="NCBI Taxonomy" id="38300"/>
    <lineage>
        <taxon>Bacteria</taxon>
        <taxon>Bacillati</taxon>
        <taxon>Actinomycetota</taxon>
        <taxon>Actinomycetes</taxon>
        <taxon>Kitasatosporales</taxon>
        <taxon>Streptomycetaceae</taxon>
        <taxon>Streptomyces</taxon>
    </lineage>
</organism>
<protein>
    <submittedName>
        <fullName evidence="2">Uncharacterized protein</fullName>
    </submittedName>
</protein>
<dbReference type="EMBL" id="CP011340">
    <property type="protein sequence ID" value="ALC24013.1"/>
    <property type="molecule type" value="Genomic_DNA"/>
</dbReference>
<dbReference type="KEGG" id="spri:SPRI_5707"/>
<dbReference type="PATRIC" id="fig|38300.4.peg.5980"/>
<dbReference type="Proteomes" id="UP000060513">
    <property type="component" value="Chromosome"/>
</dbReference>
<accession>A0A0M3QK25</accession>
<feature type="region of interest" description="Disordered" evidence="1">
    <location>
        <begin position="1"/>
        <end position="32"/>
    </location>
</feature>
<dbReference type="AlphaFoldDB" id="A0A0M3QK25"/>